<dbReference type="Gene3D" id="1.10.238.150">
    <property type="entry name" value="Formin, FH3 diaphanous domain"/>
    <property type="match status" value="1"/>
</dbReference>
<dbReference type="Pfam" id="PF06371">
    <property type="entry name" value="Drf_GBD"/>
    <property type="match status" value="1"/>
</dbReference>
<reference evidence="4" key="1">
    <citation type="submission" date="2023-06" db="EMBL/GenBank/DDBJ databases">
        <title>Genomic analysis of the entomopathogenic nematode Steinernema hermaphroditum.</title>
        <authorList>
            <person name="Schwarz E.M."/>
            <person name="Heppert J.K."/>
            <person name="Baniya A."/>
            <person name="Schwartz H.T."/>
            <person name="Tan C.-H."/>
            <person name="Antoshechkin I."/>
            <person name="Sternberg P.W."/>
            <person name="Goodrich-Blair H."/>
            <person name="Dillman A.R."/>
        </authorList>
    </citation>
    <scope>NUCLEOTIDE SEQUENCE</scope>
    <source>
        <strain evidence="4">PS9179</strain>
        <tissue evidence="4">Whole animal</tissue>
    </source>
</reference>
<feature type="transmembrane region" description="Helical" evidence="2">
    <location>
        <begin position="1262"/>
        <end position="1280"/>
    </location>
</feature>
<dbReference type="SMART" id="SM01140">
    <property type="entry name" value="Drf_GBD"/>
    <property type="match status" value="1"/>
</dbReference>
<dbReference type="SUPFAM" id="SSF48371">
    <property type="entry name" value="ARM repeat"/>
    <property type="match status" value="1"/>
</dbReference>
<dbReference type="InterPro" id="IPR010472">
    <property type="entry name" value="FH3_dom"/>
</dbReference>
<feature type="compositionally biased region" description="Low complexity" evidence="1">
    <location>
        <begin position="1"/>
        <end position="17"/>
    </location>
</feature>
<dbReference type="EMBL" id="JAUCMV010000001">
    <property type="protein sequence ID" value="KAK0425439.1"/>
    <property type="molecule type" value="Genomic_DNA"/>
</dbReference>
<feature type="transmembrane region" description="Helical" evidence="2">
    <location>
        <begin position="1157"/>
        <end position="1176"/>
    </location>
</feature>
<dbReference type="InterPro" id="IPR016024">
    <property type="entry name" value="ARM-type_fold"/>
</dbReference>
<dbReference type="InterPro" id="IPR010473">
    <property type="entry name" value="GTPase-bd"/>
</dbReference>
<comment type="caution">
    <text evidence="4">The sequence shown here is derived from an EMBL/GenBank/DDBJ whole genome shotgun (WGS) entry which is preliminary data.</text>
</comment>
<gene>
    <name evidence="4" type="ORF">QR680_009203</name>
</gene>
<dbReference type="PANTHER" id="PTHR45691">
    <property type="entry name" value="PROTEIN DIAPHANOUS"/>
    <property type="match status" value="1"/>
</dbReference>
<sequence length="1429" mass="161733">MDSSSSGRLRSPSWRLLPNRKPKLKHSESLSTRPNDVYKLSEMALEEAPLKELSDVEIDKLFRDVMMDLNVTGDKLEQNCNSMRRDMKIRVIAQSKKTEAKNSPVDLCHKMQMLKEGKSHKFVEVTEKVRVTLQSESVSWIEQFGRAGGARLLEDVMRRLIETLEAIRAGDLRYSEVPEDKIISALYDAVQGARSFINAWPGIKATFKTDSKLSYRLIQGLYVTNPRENQSDLNDGLCFQIIKLLSVICFLGGGESEDSEYFEISGKGTYDSVDDCIEMVRRKVEGTGCEASYLSLFQHLLLIGDDRHPMISYFRLIESCVSEIVFGDVGCDPDFGNKFVFQTSIGDILDQLDESAGVDLSEHMNKRLEQATLAKQEAVAKQTQYYEKIEELKNEVFQLRAHITDSSKPVPPETVCALPPPAIDSTAIAGRPPPPLPPPPSGLPRVTGGPPPPPSHPGVSVGPPPPPPFPSLGSTSGPRAPPTLGKAGGPGPRPPPSVGPPPPPPGLSAAAAQHEVPDYLKKRKKYKTDVPMKKIAWNAAVINPCKVEKDSFWVSAKDQLEDDDLIKFQEKFAKRTSSHGPYSCGSLSSRATRKMKTATVITDEKILKTLGIIQASCKLSLSEWHRGLLEIDESVLPVSALQQLRSALPPVDQIKQLKGIDQKTFDEMVEAEQFIGTIGQINGIALRLDMIIFKMRLNEMLSDVKPGIAALIESCDEIRKSRGFSIFLHMVLQVGNMMSQSCKAHKDTYAFELSVLTKLRDTKDRENSHTLLHELIEMVRRKSKGRYTTFPLDDFGHIPTAARTNEKVLIQGINQLKECVNKLENCLKTYTKQSERDGFLEKFFPFLTEAKSEVETVQNMHKMMIAKWTSLSKYYSFDSTKYKMEAFFSDVKTFRDQYEACYKELEAEKEREEREKTKRRPFAVLTNCSANFAVPAGASIIRTDKTSTGVVDEIEMIIDTGGLLRGRIPRNGPKTARGRNALQRKKPRADVADDSTPTFQRPGSYNVRRKGQTMVQVRHVMDNHWLIRDLFRRSSGDPERSGNAHHSPAPRQGKEVKDSPRRRALQKLELLGRRRNSALPVARRLSICSFVTMRPHHPHRRHSKIATFDGAVVEIEPSDGRSLLLNIARAILARILFIVHSLATIWQAVGVHDDNSVWSFALISVAILVEGGYAVIMRAGDERKWFSASVLLYILATAPPIWMLETEMCKWRSAKDGQEGRNESEDSMEEIRLQLLEQLLLVVLILNRWLLPKGRSVSREQLSQILLAYLAISSDIVEFFDVFKEHTVFANVFLQRIILYVWTLSLLQFPFVLTVSRARKMRLALTNEEVVLDRSKGLWQDIPFLCVRLYLIIHHRLFTYTMGFFTCKNALIIFLQTYRAFVLINDRYLNPRLLEEPCRRPHSRTHRRPRHRRCLKKEESESQPMVTRT</sequence>
<dbReference type="Gene3D" id="1.20.58.2220">
    <property type="entry name" value="Formin, FH2 domain"/>
    <property type="match status" value="1"/>
</dbReference>
<dbReference type="PANTHER" id="PTHR45691:SF6">
    <property type="entry name" value="PROTEIN DIAPHANOUS"/>
    <property type="match status" value="1"/>
</dbReference>
<dbReference type="InterPro" id="IPR042201">
    <property type="entry name" value="FH2_Formin_sf"/>
</dbReference>
<evidence type="ECO:0000259" key="3">
    <source>
        <dbReference type="PROSITE" id="PS51444"/>
    </source>
</evidence>
<accession>A0AA39ILT6</accession>
<dbReference type="GO" id="GO:0031267">
    <property type="term" value="F:small GTPase binding"/>
    <property type="evidence" value="ECO:0007669"/>
    <property type="project" value="InterPro"/>
</dbReference>
<feature type="transmembrane region" description="Helical" evidence="2">
    <location>
        <begin position="1292"/>
        <end position="1313"/>
    </location>
</feature>
<keyword evidence="2" id="KW-0472">Membrane</keyword>
<dbReference type="Pfam" id="PF02181">
    <property type="entry name" value="FH2"/>
    <property type="match status" value="1"/>
</dbReference>
<feature type="region of interest" description="Disordered" evidence="1">
    <location>
        <begin position="1035"/>
        <end position="1062"/>
    </location>
</feature>
<feature type="compositionally biased region" description="Basic residues" evidence="1">
    <location>
        <begin position="1400"/>
        <end position="1415"/>
    </location>
</feature>
<evidence type="ECO:0000313" key="4">
    <source>
        <dbReference type="EMBL" id="KAK0425439.1"/>
    </source>
</evidence>
<protein>
    <recommendedName>
        <fullName evidence="3">FH2 domain-containing protein</fullName>
    </recommendedName>
</protein>
<dbReference type="InterPro" id="IPR015425">
    <property type="entry name" value="FH2_Formin"/>
</dbReference>
<dbReference type="InterPro" id="IPR051412">
    <property type="entry name" value="Formin_Homology_Diaphanous_sf"/>
</dbReference>
<keyword evidence="2" id="KW-0812">Transmembrane</keyword>
<organism evidence="4 5">
    <name type="scientific">Steinernema hermaphroditum</name>
    <dbReference type="NCBI Taxonomy" id="289476"/>
    <lineage>
        <taxon>Eukaryota</taxon>
        <taxon>Metazoa</taxon>
        <taxon>Ecdysozoa</taxon>
        <taxon>Nematoda</taxon>
        <taxon>Chromadorea</taxon>
        <taxon>Rhabditida</taxon>
        <taxon>Tylenchina</taxon>
        <taxon>Panagrolaimomorpha</taxon>
        <taxon>Strongyloidoidea</taxon>
        <taxon>Steinernematidae</taxon>
        <taxon>Steinernema</taxon>
    </lineage>
</organism>
<dbReference type="SMART" id="SM00498">
    <property type="entry name" value="FH2"/>
    <property type="match status" value="1"/>
</dbReference>
<evidence type="ECO:0000256" key="1">
    <source>
        <dbReference type="SAM" id="MobiDB-lite"/>
    </source>
</evidence>
<feature type="transmembrane region" description="Helical" evidence="2">
    <location>
        <begin position="1131"/>
        <end position="1151"/>
    </location>
</feature>
<feature type="region of interest" description="Disordered" evidence="1">
    <location>
        <begin position="1"/>
        <end position="31"/>
    </location>
</feature>
<keyword evidence="2" id="KW-1133">Transmembrane helix</keyword>
<feature type="compositionally biased region" description="Pro residues" evidence="1">
    <location>
        <begin position="449"/>
        <end position="470"/>
    </location>
</feature>
<feature type="compositionally biased region" description="Basic and acidic residues" evidence="1">
    <location>
        <begin position="1052"/>
        <end position="1061"/>
    </location>
</feature>
<dbReference type="GO" id="GO:0003779">
    <property type="term" value="F:actin binding"/>
    <property type="evidence" value="ECO:0007669"/>
    <property type="project" value="InterPro"/>
</dbReference>
<feature type="domain" description="FH2" evidence="3">
    <location>
        <begin position="522"/>
        <end position="924"/>
    </location>
</feature>
<feature type="compositionally biased region" description="Pro residues" evidence="1">
    <location>
        <begin position="431"/>
        <end position="442"/>
    </location>
</feature>
<dbReference type="GO" id="GO:0005884">
    <property type="term" value="C:actin filament"/>
    <property type="evidence" value="ECO:0007669"/>
    <property type="project" value="TreeGrafter"/>
</dbReference>
<dbReference type="Gene3D" id="6.10.30.30">
    <property type="match status" value="1"/>
</dbReference>
<dbReference type="PROSITE" id="PS51444">
    <property type="entry name" value="FH2"/>
    <property type="match status" value="1"/>
</dbReference>
<name>A0AA39ILT6_9BILA</name>
<keyword evidence="5" id="KW-1185">Reference proteome</keyword>
<dbReference type="Proteomes" id="UP001175271">
    <property type="component" value="Unassembled WGS sequence"/>
</dbReference>
<dbReference type="InterPro" id="IPR011989">
    <property type="entry name" value="ARM-like"/>
</dbReference>
<evidence type="ECO:0000256" key="2">
    <source>
        <dbReference type="SAM" id="Phobius"/>
    </source>
</evidence>
<dbReference type="Gene3D" id="1.25.10.10">
    <property type="entry name" value="Leucine-rich Repeat Variant"/>
    <property type="match status" value="1"/>
</dbReference>
<proteinExistence type="predicted"/>
<feature type="region of interest" description="Disordered" evidence="1">
    <location>
        <begin position="1400"/>
        <end position="1429"/>
    </location>
</feature>
<feature type="region of interest" description="Disordered" evidence="1">
    <location>
        <begin position="406"/>
        <end position="514"/>
    </location>
</feature>
<feature type="transmembrane region" description="Helical" evidence="2">
    <location>
        <begin position="1185"/>
        <end position="1204"/>
    </location>
</feature>
<feature type="compositionally biased region" description="Pro residues" evidence="1">
    <location>
        <begin position="491"/>
        <end position="506"/>
    </location>
</feature>
<feature type="region of interest" description="Disordered" evidence="1">
    <location>
        <begin position="968"/>
        <end position="1005"/>
    </location>
</feature>
<dbReference type="Pfam" id="PF06367">
    <property type="entry name" value="Drf_FH3"/>
    <property type="match status" value="1"/>
</dbReference>
<dbReference type="Pfam" id="PF09772">
    <property type="entry name" value="Tmem26"/>
    <property type="match status" value="1"/>
</dbReference>
<evidence type="ECO:0000313" key="5">
    <source>
        <dbReference type="Proteomes" id="UP001175271"/>
    </source>
</evidence>
<dbReference type="InterPro" id="IPR019169">
    <property type="entry name" value="Transmembrane_26"/>
</dbReference>
<dbReference type="SUPFAM" id="SSF101447">
    <property type="entry name" value="Formin homology 2 domain (FH2 domain)"/>
    <property type="match status" value="1"/>
</dbReference>
<dbReference type="GO" id="GO:0030041">
    <property type="term" value="P:actin filament polymerization"/>
    <property type="evidence" value="ECO:0007669"/>
    <property type="project" value="TreeGrafter"/>
</dbReference>